<dbReference type="InterPro" id="IPR037171">
    <property type="entry name" value="NagB/RpiA_transferase-like"/>
</dbReference>
<dbReference type="InterPro" id="IPR004547">
    <property type="entry name" value="Glucosamine6P_isomerase"/>
</dbReference>
<evidence type="ECO:0000256" key="6">
    <source>
        <dbReference type="RuleBase" id="RU361197"/>
    </source>
</evidence>
<evidence type="ECO:0000256" key="3">
    <source>
        <dbReference type="ARBA" id="ARBA00022801"/>
    </source>
</evidence>
<comment type="catalytic activity">
    <reaction evidence="1 6">
        <text>alpha-D-glucosamine 6-phosphate + H2O = beta-D-fructose 6-phosphate + NH4(+)</text>
        <dbReference type="Rhea" id="RHEA:12172"/>
        <dbReference type="ChEBI" id="CHEBI:15377"/>
        <dbReference type="ChEBI" id="CHEBI:28938"/>
        <dbReference type="ChEBI" id="CHEBI:57634"/>
        <dbReference type="ChEBI" id="CHEBI:75989"/>
        <dbReference type="EC" id="3.5.99.6"/>
    </reaction>
</comment>
<keyword evidence="9" id="KW-0413">Isomerase</keyword>
<dbReference type="GO" id="GO:0005975">
    <property type="term" value="P:carbohydrate metabolic process"/>
    <property type="evidence" value="ECO:0007669"/>
    <property type="project" value="InterPro"/>
</dbReference>
<name>A0A367KLA4_RHIST</name>
<accession>A0A367KLA4</accession>
<dbReference type="CDD" id="cd01399">
    <property type="entry name" value="GlcN6P_deaminase"/>
    <property type="match status" value="1"/>
</dbReference>
<evidence type="ECO:0000256" key="1">
    <source>
        <dbReference type="ARBA" id="ARBA00000644"/>
    </source>
</evidence>
<protein>
    <recommendedName>
        <fullName evidence="6">Glucosamine-6-phosphate isomerase</fullName>
        <ecNumber evidence="6">3.5.99.6</ecNumber>
    </recommendedName>
    <alternativeName>
        <fullName evidence="6">Glucosamine-6-phosphate isomerase</fullName>
    </alternativeName>
</protein>
<dbReference type="NCBIfam" id="TIGR00502">
    <property type="entry name" value="nagB"/>
    <property type="match status" value="1"/>
</dbReference>
<dbReference type="GO" id="GO:0004342">
    <property type="term" value="F:glucosamine-6-phosphate deaminase activity"/>
    <property type="evidence" value="ECO:0007669"/>
    <property type="project" value="UniProtKB-UniRule"/>
</dbReference>
<dbReference type="AlphaFoldDB" id="A0A367KLA4"/>
<dbReference type="GO" id="GO:0005829">
    <property type="term" value="C:cytosol"/>
    <property type="evidence" value="ECO:0007669"/>
    <property type="project" value="UniProtKB-ARBA"/>
</dbReference>
<dbReference type="SUPFAM" id="SSF100950">
    <property type="entry name" value="NagB/RpiA/CoA transferase-like"/>
    <property type="match status" value="1"/>
</dbReference>
<sequence length="331" mass="37416">MRLVIRNDYDEVSAWIAHYIKERIKQFEPTEERPFVLGLPSGSSPISFFEKLAEFCKTGEVSFKHVVTFNMDEYVGIPRDHEESYFTYMNTHLFKHLDIKKENINLLNGNAPDLEAECRRYEAKIASLGGIELFVCGIGPDGHFAFNEPGSSLTSRTRVKTLAYETIIANSRFFGGDITKVPKVALTVGVATVMDAREVCVIITGAHKSVALAKCVEEGVNHMWTVSAIQMHPKGLIVCDEDATMELHVKTVKYFKSIEHVHQLLIGKENLGLQGELLSPEASTAKTTHTRGHELLVRQLLDANQAAREEYLSEEELDRDDRPRPRKRRRS</sequence>
<dbReference type="InterPro" id="IPR018321">
    <property type="entry name" value="Glucosamine6P_isomerase_CS"/>
</dbReference>
<dbReference type="GO" id="GO:0019262">
    <property type="term" value="P:N-acetylneuraminate catabolic process"/>
    <property type="evidence" value="ECO:0007669"/>
    <property type="project" value="TreeGrafter"/>
</dbReference>
<dbReference type="EC" id="3.5.99.6" evidence="6"/>
<evidence type="ECO:0000313" key="9">
    <source>
        <dbReference type="EMBL" id="RCI02957.1"/>
    </source>
</evidence>
<dbReference type="PANTHER" id="PTHR11280:SF5">
    <property type="entry name" value="GLUCOSAMINE-6-PHOSPHATE ISOMERASE"/>
    <property type="match status" value="1"/>
</dbReference>
<comment type="function">
    <text evidence="5">Catalyzes the reversible conversion of alpha-D-glucosamine 6-phosphate (GlcN-6P) into beta-D-fructose 6-phosphate (Fru-6P) and ammonium ion, a regulatory reaction step in de novo uridine diphosphate-N-acetyl-alpha-D-glucosamine (UDP-GlcNAc) biosynthesis via hexosamine pathway.</text>
</comment>
<reference evidence="9 10" key="1">
    <citation type="journal article" date="2018" name="G3 (Bethesda)">
        <title>Phylogenetic and Phylogenomic Definition of Rhizopus Species.</title>
        <authorList>
            <person name="Gryganskyi A.P."/>
            <person name="Golan J."/>
            <person name="Dolatabadi S."/>
            <person name="Mondo S."/>
            <person name="Robb S."/>
            <person name="Idnurm A."/>
            <person name="Muszewska A."/>
            <person name="Steczkiewicz K."/>
            <person name="Masonjones S."/>
            <person name="Liao H.L."/>
            <person name="Gajdeczka M.T."/>
            <person name="Anike F."/>
            <person name="Vuek A."/>
            <person name="Anishchenko I.M."/>
            <person name="Voigt K."/>
            <person name="de Hoog G.S."/>
            <person name="Smith M.E."/>
            <person name="Heitman J."/>
            <person name="Vilgalys R."/>
            <person name="Stajich J.E."/>
        </authorList>
    </citation>
    <scope>NUCLEOTIDE SEQUENCE [LARGE SCALE GENOMIC DNA]</scope>
    <source>
        <strain evidence="9 10">LSU 92-RS-03</strain>
    </source>
</reference>
<dbReference type="FunFam" id="3.40.50.1360:FF:000002">
    <property type="entry name" value="Glucosamine-6-phosphate deaminase"/>
    <property type="match status" value="1"/>
</dbReference>
<evidence type="ECO:0000256" key="4">
    <source>
        <dbReference type="ARBA" id="ARBA00023277"/>
    </source>
</evidence>
<dbReference type="OrthoDB" id="7663298at2759"/>
<dbReference type="Proteomes" id="UP000253551">
    <property type="component" value="Unassembled WGS sequence"/>
</dbReference>
<comment type="similarity">
    <text evidence="2 6">Belongs to the glucosamine/galactosamine-6-phosphate isomerase family.</text>
</comment>
<dbReference type="EMBL" id="PJQM01001198">
    <property type="protein sequence ID" value="RCI02957.1"/>
    <property type="molecule type" value="Genomic_DNA"/>
</dbReference>
<comment type="caution">
    <text evidence="9">The sequence shown here is derived from an EMBL/GenBank/DDBJ whole genome shotgun (WGS) entry which is preliminary data.</text>
</comment>
<dbReference type="GO" id="GO:0042802">
    <property type="term" value="F:identical protein binding"/>
    <property type="evidence" value="ECO:0007669"/>
    <property type="project" value="TreeGrafter"/>
</dbReference>
<keyword evidence="4 6" id="KW-0119">Carbohydrate metabolism</keyword>
<evidence type="ECO:0000259" key="8">
    <source>
        <dbReference type="Pfam" id="PF01182"/>
    </source>
</evidence>
<feature type="domain" description="Glucosamine/galactosamine-6-phosphate isomerase" evidence="8">
    <location>
        <begin position="8"/>
        <end position="230"/>
    </location>
</feature>
<proteinExistence type="inferred from homology"/>
<feature type="region of interest" description="Disordered" evidence="7">
    <location>
        <begin position="310"/>
        <end position="331"/>
    </location>
</feature>
<evidence type="ECO:0000313" key="10">
    <source>
        <dbReference type="Proteomes" id="UP000253551"/>
    </source>
</evidence>
<dbReference type="PANTHER" id="PTHR11280">
    <property type="entry name" value="GLUCOSAMINE-6-PHOSPHATE ISOMERASE"/>
    <property type="match status" value="1"/>
</dbReference>
<dbReference type="Gene3D" id="3.40.50.1360">
    <property type="match status" value="1"/>
</dbReference>
<evidence type="ECO:0000256" key="2">
    <source>
        <dbReference type="ARBA" id="ARBA00005526"/>
    </source>
</evidence>
<organism evidence="9 10">
    <name type="scientific">Rhizopus stolonifer</name>
    <name type="common">Rhizopus nigricans</name>
    <dbReference type="NCBI Taxonomy" id="4846"/>
    <lineage>
        <taxon>Eukaryota</taxon>
        <taxon>Fungi</taxon>
        <taxon>Fungi incertae sedis</taxon>
        <taxon>Mucoromycota</taxon>
        <taxon>Mucoromycotina</taxon>
        <taxon>Mucoromycetes</taxon>
        <taxon>Mucorales</taxon>
        <taxon>Mucorineae</taxon>
        <taxon>Rhizopodaceae</taxon>
        <taxon>Rhizopus</taxon>
    </lineage>
</organism>
<dbReference type="PROSITE" id="PS01161">
    <property type="entry name" value="GLC_GALNAC_ISOMERASE"/>
    <property type="match status" value="1"/>
</dbReference>
<dbReference type="GO" id="GO:0006043">
    <property type="term" value="P:glucosamine catabolic process"/>
    <property type="evidence" value="ECO:0007669"/>
    <property type="project" value="TreeGrafter"/>
</dbReference>
<gene>
    <name evidence="9" type="primary">GNPDA2</name>
    <name evidence="9" type="ORF">CU098_012189</name>
</gene>
<dbReference type="InterPro" id="IPR006148">
    <property type="entry name" value="Glc/Gal-6P_isomerase"/>
</dbReference>
<evidence type="ECO:0000256" key="5">
    <source>
        <dbReference type="ARBA" id="ARBA00049961"/>
    </source>
</evidence>
<dbReference type="HAMAP" id="MF_01241">
    <property type="entry name" value="GlcN6P_deamin"/>
    <property type="match status" value="1"/>
</dbReference>
<dbReference type="STRING" id="4846.A0A367KLA4"/>
<keyword evidence="3 6" id="KW-0378">Hydrolase</keyword>
<dbReference type="GO" id="GO:0016853">
    <property type="term" value="F:isomerase activity"/>
    <property type="evidence" value="ECO:0007669"/>
    <property type="project" value="UniProtKB-KW"/>
</dbReference>
<dbReference type="GO" id="GO:0006046">
    <property type="term" value="P:N-acetylglucosamine catabolic process"/>
    <property type="evidence" value="ECO:0007669"/>
    <property type="project" value="TreeGrafter"/>
</dbReference>
<evidence type="ECO:0000256" key="7">
    <source>
        <dbReference type="SAM" id="MobiDB-lite"/>
    </source>
</evidence>
<keyword evidence="10" id="KW-1185">Reference proteome</keyword>
<dbReference type="Pfam" id="PF01182">
    <property type="entry name" value="Glucosamine_iso"/>
    <property type="match status" value="1"/>
</dbReference>